<dbReference type="EMBL" id="HBNR01022800">
    <property type="protein sequence ID" value="CAE4575602.1"/>
    <property type="molecule type" value="Transcribed_RNA"/>
</dbReference>
<feature type="region of interest" description="Disordered" evidence="1">
    <location>
        <begin position="1"/>
        <end position="24"/>
    </location>
</feature>
<gene>
    <name evidence="3" type="ORF">AMON00008_LOCUS15222</name>
</gene>
<evidence type="ECO:0000256" key="1">
    <source>
        <dbReference type="SAM" id="MobiDB-lite"/>
    </source>
</evidence>
<dbReference type="AlphaFoldDB" id="A0A7S4UW52"/>
<keyword evidence="2" id="KW-1133">Transmembrane helix</keyword>
<feature type="transmembrane region" description="Helical" evidence="2">
    <location>
        <begin position="309"/>
        <end position="332"/>
    </location>
</feature>
<organism evidence="3">
    <name type="scientific">Alexandrium monilatum</name>
    <dbReference type="NCBI Taxonomy" id="311494"/>
    <lineage>
        <taxon>Eukaryota</taxon>
        <taxon>Sar</taxon>
        <taxon>Alveolata</taxon>
        <taxon>Dinophyceae</taxon>
        <taxon>Gonyaulacales</taxon>
        <taxon>Pyrocystaceae</taxon>
        <taxon>Alexandrium</taxon>
    </lineage>
</organism>
<proteinExistence type="predicted"/>
<protein>
    <submittedName>
        <fullName evidence="3">Uncharacterized protein</fullName>
    </submittedName>
</protein>
<feature type="transmembrane region" description="Helical" evidence="2">
    <location>
        <begin position="132"/>
        <end position="152"/>
    </location>
</feature>
<sequence>MRAAPVGNRRGTRRPRSSSRRHAGLGTRAVRACAAFIHGIVFSFGLVLTFVCGAMGSHLESQGIAPPKPWAAMGVLLRFLALPFIEVPLPDLTEAGSAGGNLSGDQGPRGHQHVTRTTVLQPLHRLEGGVDVMLWFPGLLGGFCLIFASLGFVSMRWRQTSRALPYALLAAVLLACMAEVAQASNEFSAWGDLASFSGRSRAMSEKAVLQQQVFRSGHGSFTQQFSEQRCKAVSGVQMIKCSATTMEANFMSLMVQGFCRPRSDDLTADFEKSANTCRGHVKSLMGVVLESDPLFCRCWTAFFDHQRTLARWALVMWFGLFVGILAVLYSVCESKLKRMCATERFEVLAFAVVSMAILACRAVLLPEGGSALSKPGE</sequence>
<keyword evidence="2" id="KW-0812">Transmembrane</keyword>
<feature type="compositionally biased region" description="Basic residues" evidence="1">
    <location>
        <begin position="10"/>
        <end position="23"/>
    </location>
</feature>
<feature type="transmembrane region" description="Helical" evidence="2">
    <location>
        <begin position="29"/>
        <end position="51"/>
    </location>
</feature>
<feature type="transmembrane region" description="Helical" evidence="2">
    <location>
        <begin position="344"/>
        <end position="364"/>
    </location>
</feature>
<accession>A0A7S4UW52</accession>
<feature type="transmembrane region" description="Helical" evidence="2">
    <location>
        <begin position="164"/>
        <end position="183"/>
    </location>
</feature>
<name>A0A7S4UW52_9DINO</name>
<evidence type="ECO:0000313" key="3">
    <source>
        <dbReference type="EMBL" id="CAE4575602.1"/>
    </source>
</evidence>
<keyword evidence="2" id="KW-0472">Membrane</keyword>
<evidence type="ECO:0000256" key="2">
    <source>
        <dbReference type="SAM" id="Phobius"/>
    </source>
</evidence>
<reference evidence="3" key="1">
    <citation type="submission" date="2021-01" db="EMBL/GenBank/DDBJ databases">
        <authorList>
            <person name="Corre E."/>
            <person name="Pelletier E."/>
            <person name="Niang G."/>
            <person name="Scheremetjew M."/>
            <person name="Finn R."/>
            <person name="Kale V."/>
            <person name="Holt S."/>
            <person name="Cochrane G."/>
            <person name="Meng A."/>
            <person name="Brown T."/>
            <person name="Cohen L."/>
        </authorList>
    </citation>
    <scope>NUCLEOTIDE SEQUENCE</scope>
    <source>
        <strain evidence="3">CCMP3105</strain>
    </source>
</reference>